<dbReference type="Proteomes" id="UP000634136">
    <property type="component" value="Unassembled WGS sequence"/>
</dbReference>
<reference evidence="2" key="1">
    <citation type="submission" date="2020-09" db="EMBL/GenBank/DDBJ databases">
        <title>Genome-Enabled Discovery of Anthraquinone Biosynthesis in Senna tora.</title>
        <authorList>
            <person name="Kang S.-H."/>
            <person name="Pandey R.P."/>
            <person name="Lee C.-M."/>
            <person name="Sim J.-S."/>
            <person name="Jeong J.-T."/>
            <person name="Choi B.-S."/>
            <person name="Jung M."/>
            <person name="Ginzburg D."/>
            <person name="Zhao K."/>
            <person name="Won S.Y."/>
            <person name="Oh T.-J."/>
            <person name="Yu Y."/>
            <person name="Kim N.-H."/>
            <person name="Lee O.R."/>
            <person name="Lee T.-H."/>
            <person name="Bashyal P."/>
            <person name="Kim T.-S."/>
            <person name="Lee W.-H."/>
            <person name="Kawkins C."/>
            <person name="Kim C.-K."/>
            <person name="Kim J.S."/>
            <person name="Ahn B.O."/>
            <person name="Rhee S.Y."/>
            <person name="Sohng J.K."/>
        </authorList>
    </citation>
    <scope>NUCLEOTIDE SEQUENCE</scope>
    <source>
        <tissue evidence="2">Leaf</tissue>
    </source>
</reference>
<gene>
    <name evidence="2" type="ORF">G2W53_016447</name>
</gene>
<evidence type="ECO:0000259" key="1">
    <source>
        <dbReference type="Pfam" id="PF13966"/>
    </source>
</evidence>
<keyword evidence="3" id="KW-1185">Reference proteome</keyword>
<name>A0A834TMR3_9FABA</name>
<dbReference type="EMBL" id="JAAIUW010000006">
    <property type="protein sequence ID" value="KAF7825283.1"/>
    <property type="molecule type" value="Genomic_DNA"/>
</dbReference>
<evidence type="ECO:0000313" key="3">
    <source>
        <dbReference type="Proteomes" id="UP000634136"/>
    </source>
</evidence>
<dbReference type="InterPro" id="IPR026960">
    <property type="entry name" value="RVT-Znf"/>
</dbReference>
<dbReference type="GO" id="GO:0032259">
    <property type="term" value="P:methylation"/>
    <property type="evidence" value="ECO:0007669"/>
    <property type="project" value="UniProtKB-KW"/>
</dbReference>
<dbReference type="AlphaFoldDB" id="A0A834TMR3"/>
<dbReference type="Pfam" id="PF13966">
    <property type="entry name" value="zf-RVT"/>
    <property type="match status" value="1"/>
</dbReference>
<keyword evidence="2" id="KW-0489">Methyltransferase</keyword>
<comment type="caution">
    <text evidence="2">The sequence shown here is derived from an EMBL/GenBank/DDBJ whole genome shotgun (WGS) entry which is preliminary data.</text>
</comment>
<protein>
    <submittedName>
        <fullName evidence="2">Putative RNA methyltransferase At5g51130</fullName>
    </submittedName>
</protein>
<accession>A0A834TMR3</accession>
<organism evidence="2 3">
    <name type="scientific">Senna tora</name>
    <dbReference type="NCBI Taxonomy" id="362788"/>
    <lineage>
        <taxon>Eukaryota</taxon>
        <taxon>Viridiplantae</taxon>
        <taxon>Streptophyta</taxon>
        <taxon>Embryophyta</taxon>
        <taxon>Tracheophyta</taxon>
        <taxon>Spermatophyta</taxon>
        <taxon>Magnoliopsida</taxon>
        <taxon>eudicotyledons</taxon>
        <taxon>Gunneridae</taxon>
        <taxon>Pentapetalae</taxon>
        <taxon>rosids</taxon>
        <taxon>fabids</taxon>
        <taxon>Fabales</taxon>
        <taxon>Fabaceae</taxon>
        <taxon>Caesalpinioideae</taxon>
        <taxon>Cassia clade</taxon>
        <taxon>Senna</taxon>
    </lineage>
</organism>
<sequence length="127" mass="14638">MNSNLSGSIPLNSGKTNHIDARIWSFLWWACTDILPMCTVLVSRGLEMEERCNFCMIDEETGFQVLVNCSVVQEVWDSSRFDYSSRKWHNLVVDWLDMEGFRLLGGTMSKCVYVRWPSINMGAEESQ</sequence>
<proteinExistence type="predicted"/>
<evidence type="ECO:0000313" key="2">
    <source>
        <dbReference type="EMBL" id="KAF7825283.1"/>
    </source>
</evidence>
<dbReference type="OrthoDB" id="1750660at2759"/>
<dbReference type="GO" id="GO:0008168">
    <property type="term" value="F:methyltransferase activity"/>
    <property type="evidence" value="ECO:0007669"/>
    <property type="project" value="UniProtKB-KW"/>
</dbReference>
<feature type="domain" description="Reverse transcriptase zinc-binding" evidence="1">
    <location>
        <begin position="17"/>
        <end position="76"/>
    </location>
</feature>
<keyword evidence="2" id="KW-0808">Transferase</keyword>